<dbReference type="AlphaFoldDB" id="A0A6P4YEK7"/>
<dbReference type="GeneID" id="109463109"/>
<dbReference type="KEGG" id="bbel:109463109"/>
<evidence type="ECO:0000313" key="5">
    <source>
        <dbReference type="RefSeq" id="XP_019615381.1"/>
    </source>
</evidence>
<protein>
    <submittedName>
        <fullName evidence="5">Uncharacterized protein LOC109463109</fullName>
    </submittedName>
</protein>
<gene>
    <name evidence="5" type="primary">LOC109463109</name>
</gene>
<feature type="region of interest" description="Disordered" evidence="2">
    <location>
        <begin position="236"/>
        <end position="279"/>
    </location>
</feature>
<keyword evidence="1" id="KW-0175">Coiled coil</keyword>
<feature type="coiled-coil region" evidence="1">
    <location>
        <begin position="204"/>
        <end position="231"/>
    </location>
</feature>
<organism evidence="4 5">
    <name type="scientific">Branchiostoma belcheri</name>
    <name type="common">Amphioxus</name>
    <dbReference type="NCBI Taxonomy" id="7741"/>
    <lineage>
        <taxon>Eukaryota</taxon>
        <taxon>Metazoa</taxon>
        <taxon>Chordata</taxon>
        <taxon>Cephalochordata</taxon>
        <taxon>Leptocardii</taxon>
        <taxon>Amphioxiformes</taxon>
        <taxon>Branchiostomatidae</taxon>
        <taxon>Branchiostoma</taxon>
    </lineage>
</organism>
<dbReference type="Proteomes" id="UP000515135">
    <property type="component" value="Unplaced"/>
</dbReference>
<reference evidence="5" key="1">
    <citation type="submission" date="2025-08" db="UniProtKB">
        <authorList>
            <consortium name="RefSeq"/>
        </authorList>
    </citation>
    <scope>IDENTIFICATION</scope>
    <source>
        <tissue evidence="5">Gonad</tissue>
    </source>
</reference>
<evidence type="ECO:0000256" key="1">
    <source>
        <dbReference type="SAM" id="Coils"/>
    </source>
</evidence>
<accession>A0A6P4YEK7</accession>
<name>A0A6P4YEK7_BRABE</name>
<dbReference type="RefSeq" id="XP_019615381.1">
    <property type="nucleotide sequence ID" value="XM_019759822.1"/>
</dbReference>
<feature type="signal peptide" evidence="3">
    <location>
        <begin position="1"/>
        <end position="19"/>
    </location>
</feature>
<keyword evidence="4" id="KW-1185">Reference proteome</keyword>
<keyword evidence="3" id="KW-0732">Signal</keyword>
<evidence type="ECO:0000256" key="3">
    <source>
        <dbReference type="SAM" id="SignalP"/>
    </source>
</evidence>
<proteinExistence type="predicted"/>
<sequence>MTMATTFSRFLAMFTVTTALNYILLCAGSQQPCPDCAAEPGNSHVSEQETILTDFWTRVKTAVANTEQELKQRDVPPPNRGYWVRLGEHNLHSFEDELSLMFASHILSNLFHNRRVNEERGEVGIPQEVQDTIANLTERVYNLEADLQQAIASNHYLNSQVRDLSSEVSRYETRSHENSKKLRPKYQRQIKRLSKTVSELGQGLERERHRSQLLEDELALFEKRQQDTENKLIELYRLVDSPTPPAPEEEETSTPPTEESSNDYDYDLVGKAHRPVGYR</sequence>
<evidence type="ECO:0000256" key="2">
    <source>
        <dbReference type="SAM" id="MobiDB-lite"/>
    </source>
</evidence>
<evidence type="ECO:0000313" key="4">
    <source>
        <dbReference type="Proteomes" id="UP000515135"/>
    </source>
</evidence>
<feature type="chain" id="PRO_5028379485" evidence="3">
    <location>
        <begin position="20"/>
        <end position="279"/>
    </location>
</feature>
<dbReference type="OrthoDB" id="10007355at2759"/>